<evidence type="ECO:0000313" key="4">
    <source>
        <dbReference type="Proteomes" id="UP000831787"/>
    </source>
</evidence>
<dbReference type="InterPro" id="IPR051922">
    <property type="entry name" value="Bact_Sporulation_Assoc"/>
</dbReference>
<evidence type="ECO:0000256" key="1">
    <source>
        <dbReference type="SAM" id="SignalP"/>
    </source>
</evidence>
<gene>
    <name evidence="3" type="ORF">MUN89_06520</name>
</gene>
<accession>A0ABY4EMB8</accession>
<dbReference type="Gene3D" id="1.10.530.10">
    <property type="match status" value="1"/>
</dbReference>
<keyword evidence="4" id="KW-1185">Reference proteome</keyword>
<name>A0ABY4EMB8_9BACI</name>
<proteinExistence type="predicted"/>
<dbReference type="Pfam" id="PF04122">
    <property type="entry name" value="CW_binding_2"/>
    <property type="match status" value="3"/>
</dbReference>
<dbReference type="PANTHER" id="PTHR30032">
    <property type="entry name" value="N-ACETYLMURAMOYL-L-ALANINE AMIDASE-RELATED"/>
    <property type="match status" value="1"/>
</dbReference>
<dbReference type="RefSeq" id="WP_244712379.1">
    <property type="nucleotide sequence ID" value="NZ_CP095073.1"/>
</dbReference>
<feature type="domain" description="Transglycosylase SLT" evidence="2">
    <location>
        <begin position="41"/>
        <end position="170"/>
    </location>
</feature>
<dbReference type="InterPro" id="IPR007253">
    <property type="entry name" value="Cell_wall-bd_2"/>
</dbReference>
<keyword evidence="1" id="KW-0732">Signal</keyword>
<dbReference type="EMBL" id="CP095073">
    <property type="protein sequence ID" value="UOQ45591.1"/>
    <property type="molecule type" value="Genomic_DNA"/>
</dbReference>
<dbReference type="InterPro" id="IPR008258">
    <property type="entry name" value="Transglycosylase_SLT_dom_1"/>
</dbReference>
<feature type="chain" id="PRO_5047390056" evidence="1">
    <location>
        <begin position="28"/>
        <end position="604"/>
    </location>
</feature>
<dbReference type="PANTHER" id="PTHR30032:SF8">
    <property type="entry name" value="GERMINATION-SPECIFIC N-ACETYLMURAMOYL-L-ALANINE AMIDASE"/>
    <property type="match status" value="1"/>
</dbReference>
<protein>
    <submittedName>
        <fullName evidence="3">Cell wall-binding repeat-containing protein</fullName>
    </submittedName>
</protein>
<dbReference type="SUPFAM" id="SSF53955">
    <property type="entry name" value="Lysozyme-like"/>
    <property type="match status" value="1"/>
</dbReference>
<dbReference type="Gene3D" id="3.40.50.12090">
    <property type="match status" value="2"/>
</dbReference>
<dbReference type="Proteomes" id="UP000831787">
    <property type="component" value="Chromosome"/>
</dbReference>
<dbReference type="Pfam" id="PF01464">
    <property type="entry name" value="SLT"/>
    <property type="match status" value="1"/>
</dbReference>
<sequence>MLKVIGRFIAMGMVGALFVSLPIHTKAAEKVTPTDINEMLTDAAVKKGIPPEVAKAVAHKESLWTQWEDAAQTEPFISEDGGIGIMQVTSHICAEGQSSSSCYDREKLENDIEYNINAGLEILNEKWGLAKQGVIPTINDGKRDELESWYFAVMAYNGLKPVNSPVDRDGNRNLTTYQDGVFNRLSDYSLDQDSLTELPFSREDFSYDRNSDENITFNKMDYDVKKPLTKSRQLYEADDQVYIPLTSNLKAHPSDGSGKTVENQLATVLDSKRYYDSSLQSSGRQWVRYKVKTENGDTGYVASSVMKPLSPRLSGTNRIETAVEVAKEGWENGADTVVLARADKFPDALAGAPLAYQLDAPILLTETDRLPEETKQVIEQLGAEKAVLLGGKNGAITEHVRNTLETSMGLDTKRIAGTNRYETARAIADELDSDSDSAIIAYGGNFPDALAAAPYAARHGMPIILTEKDKLNAATKAALNGVKRTVVVGGTGVVSEKVFKELPNPQRKAGTNRYETAAVMSDYANLGHVKGYVVTGEKFADALTGSVLAAKEDAPLLLVNGSSLPEETESFIKGEGISDYVLLGGPGAVNPVKPLAKLSYDLEN</sequence>
<feature type="signal peptide" evidence="1">
    <location>
        <begin position="1"/>
        <end position="27"/>
    </location>
</feature>
<evidence type="ECO:0000313" key="3">
    <source>
        <dbReference type="EMBL" id="UOQ45591.1"/>
    </source>
</evidence>
<organism evidence="3 4">
    <name type="scientific">Halobacillus salinarum</name>
    <dbReference type="NCBI Taxonomy" id="2932257"/>
    <lineage>
        <taxon>Bacteria</taxon>
        <taxon>Bacillati</taxon>
        <taxon>Bacillota</taxon>
        <taxon>Bacilli</taxon>
        <taxon>Bacillales</taxon>
        <taxon>Bacillaceae</taxon>
        <taxon>Halobacillus</taxon>
    </lineage>
</organism>
<reference evidence="3 4" key="1">
    <citation type="submission" date="2022-04" db="EMBL/GenBank/DDBJ databases">
        <title>Halobacillus sp. isolated from saltern.</title>
        <authorList>
            <person name="Won M."/>
            <person name="Lee C.-M."/>
            <person name="Woen H.-Y."/>
            <person name="Kwon S.-W."/>
        </authorList>
    </citation>
    <scope>NUCLEOTIDE SEQUENCE [LARGE SCALE GENOMIC DNA]</scope>
    <source>
        <strain evidence="3 4">SSBR10-3</strain>
    </source>
</reference>
<evidence type="ECO:0000259" key="2">
    <source>
        <dbReference type="Pfam" id="PF01464"/>
    </source>
</evidence>
<dbReference type="InterPro" id="IPR023346">
    <property type="entry name" value="Lysozyme-like_dom_sf"/>
</dbReference>